<dbReference type="Proteomes" id="UP000000641">
    <property type="component" value="Chromosome"/>
</dbReference>
<dbReference type="FunFam" id="3.40.50.12160:FF:000003">
    <property type="entry name" value="CDK5 regulatory subunit-associated protein 1"/>
    <property type="match status" value="1"/>
</dbReference>
<dbReference type="Gene3D" id="3.80.30.20">
    <property type="entry name" value="tm_1862 like domain"/>
    <property type="match status" value="1"/>
</dbReference>
<evidence type="ECO:0000256" key="4">
    <source>
        <dbReference type="ARBA" id="ARBA00022679"/>
    </source>
</evidence>
<feature type="domain" description="MTTase N-terminal" evidence="13">
    <location>
        <begin position="2"/>
        <end position="116"/>
    </location>
</feature>
<evidence type="ECO:0000256" key="3">
    <source>
        <dbReference type="ARBA" id="ARBA00022485"/>
    </source>
</evidence>
<evidence type="ECO:0000256" key="1">
    <source>
        <dbReference type="ARBA" id="ARBA00002399"/>
    </source>
</evidence>
<evidence type="ECO:0000256" key="5">
    <source>
        <dbReference type="ARBA" id="ARBA00022691"/>
    </source>
</evidence>
<feature type="domain" description="Radical SAM core" evidence="14">
    <location>
        <begin position="133"/>
        <end position="364"/>
    </location>
</feature>
<dbReference type="SMART" id="SM00729">
    <property type="entry name" value="Elp3"/>
    <property type="match status" value="1"/>
</dbReference>
<comment type="catalytic activity">
    <reaction evidence="10 11">
        <text>N(6)-L-threonylcarbamoyladenosine(37) in tRNA + (sulfur carrier)-SH + AH2 + 2 S-adenosyl-L-methionine = 2-methylsulfanyl-N(6)-L-threonylcarbamoyladenosine(37) in tRNA + (sulfur carrier)-H + 5'-deoxyadenosine + L-methionine + A + S-adenosyl-L-homocysteine + 2 H(+)</text>
        <dbReference type="Rhea" id="RHEA:37075"/>
        <dbReference type="Rhea" id="RHEA-COMP:10163"/>
        <dbReference type="Rhea" id="RHEA-COMP:11092"/>
        <dbReference type="Rhea" id="RHEA-COMP:14737"/>
        <dbReference type="Rhea" id="RHEA-COMP:14739"/>
        <dbReference type="ChEBI" id="CHEBI:13193"/>
        <dbReference type="ChEBI" id="CHEBI:15378"/>
        <dbReference type="ChEBI" id="CHEBI:17319"/>
        <dbReference type="ChEBI" id="CHEBI:17499"/>
        <dbReference type="ChEBI" id="CHEBI:29917"/>
        <dbReference type="ChEBI" id="CHEBI:57844"/>
        <dbReference type="ChEBI" id="CHEBI:57856"/>
        <dbReference type="ChEBI" id="CHEBI:59789"/>
        <dbReference type="ChEBI" id="CHEBI:64428"/>
        <dbReference type="ChEBI" id="CHEBI:74418"/>
        <dbReference type="ChEBI" id="CHEBI:74420"/>
        <dbReference type="EC" id="2.8.4.5"/>
    </reaction>
</comment>
<dbReference type="NCBIfam" id="TIGR00089">
    <property type="entry name" value="MiaB/RimO family radical SAM methylthiotransferase"/>
    <property type="match status" value="1"/>
</dbReference>
<evidence type="ECO:0000256" key="11">
    <source>
        <dbReference type="RuleBase" id="RU368081"/>
    </source>
</evidence>
<evidence type="ECO:0000256" key="8">
    <source>
        <dbReference type="ARBA" id="ARBA00023004"/>
    </source>
</evidence>
<keyword evidence="5 11" id="KW-0949">S-adenosyl-L-methionine</keyword>
<dbReference type="EMBL" id="CP000505">
    <property type="protein sequence ID" value="ABL78020.1"/>
    <property type="molecule type" value="Genomic_DNA"/>
</dbReference>
<dbReference type="Pfam" id="PF04055">
    <property type="entry name" value="Radical_SAM"/>
    <property type="match status" value="1"/>
</dbReference>
<keyword evidence="8 11" id="KW-0408">Iron</keyword>
<dbReference type="HOGENOM" id="CLU_018697_4_2_2"/>
<dbReference type="InterPro" id="IPR038135">
    <property type="entry name" value="Methylthiotransferase_N_sf"/>
</dbReference>
<comment type="cofactor">
    <cofactor evidence="11">
        <name>[4Fe-4S] cluster</name>
        <dbReference type="ChEBI" id="CHEBI:49883"/>
    </cofactor>
    <text evidence="11">Binds 1 or 2 [4Fe-4S] cluster. One cluster is coordinated with 3 cysteines and an exchangeable S-adenosyl-L-methionine.</text>
</comment>
<dbReference type="NCBIfam" id="TIGR01578">
    <property type="entry name" value="MiaB-like-B"/>
    <property type="match status" value="1"/>
</dbReference>
<keyword evidence="3 11" id="KW-0004">4Fe-4S</keyword>
<dbReference type="RefSeq" id="WP_011752285.1">
    <property type="nucleotide sequence ID" value="NC_008698.1"/>
</dbReference>
<gene>
    <name evidence="15" type="ordered locus">Tpen_0616</name>
</gene>
<proteinExistence type="inferred from homology"/>
<evidence type="ECO:0000256" key="10">
    <source>
        <dbReference type="ARBA" id="ARBA00051661"/>
    </source>
</evidence>
<dbReference type="InterPro" id="IPR007197">
    <property type="entry name" value="rSAM"/>
</dbReference>
<dbReference type="InterPro" id="IPR023404">
    <property type="entry name" value="rSAM_horseshoe"/>
</dbReference>
<comment type="function">
    <text evidence="1 11">Catalyzes the methylthiolation of N6-threonylcarbamoyladenosine (t(6)A), leading to the formation of 2-methylthio-N6-threonylcarbamoyladenosine (ms(2)t(6)A) at position 37 in tRNAs that read codons beginning with adenine.</text>
</comment>
<accession>A1RXU0</accession>
<dbReference type="PANTHER" id="PTHR11918:SF45">
    <property type="entry name" value="THREONYLCARBAMOYLADENOSINE TRNA METHYLTHIOTRANSFERASE"/>
    <property type="match status" value="1"/>
</dbReference>
<dbReference type="InterPro" id="IPR013848">
    <property type="entry name" value="Methylthiotransferase_N"/>
</dbReference>
<dbReference type="PROSITE" id="PS51449">
    <property type="entry name" value="MTTASE_N"/>
    <property type="match status" value="1"/>
</dbReference>
<protein>
    <recommendedName>
        <fullName evidence="11">tRNA-t(6)A37 methylthiotransferase</fullName>
        <ecNumber evidence="11">2.8.4.5</ecNumber>
    </recommendedName>
</protein>
<organism evidence="15 16">
    <name type="scientific">Thermofilum pendens (strain DSM 2475 / Hrk 5)</name>
    <dbReference type="NCBI Taxonomy" id="368408"/>
    <lineage>
        <taxon>Archaea</taxon>
        <taxon>Thermoproteota</taxon>
        <taxon>Thermoprotei</taxon>
        <taxon>Thermofilales</taxon>
        <taxon>Thermofilaceae</taxon>
        <taxon>Thermofilum</taxon>
    </lineage>
</organism>
<evidence type="ECO:0000259" key="14">
    <source>
        <dbReference type="PROSITE" id="PS51918"/>
    </source>
</evidence>
<dbReference type="OrthoDB" id="372134at2157"/>
<evidence type="ECO:0000256" key="2">
    <source>
        <dbReference type="ARBA" id="ARBA00008616"/>
    </source>
</evidence>
<dbReference type="InterPro" id="IPR006638">
    <property type="entry name" value="Elp3/MiaA/NifB-like_rSAM"/>
</dbReference>
<evidence type="ECO:0000256" key="7">
    <source>
        <dbReference type="ARBA" id="ARBA00022723"/>
    </source>
</evidence>
<dbReference type="GO" id="GO:0035598">
    <property type="term" value="F:tRNA (N(6)-L-threonylcarbamoyladenosine(37)-C(2))-methylthiotransferase activity"/>
    <property type="evidence" value="ECO:0007669"/>
    <property type="project" value="UniProtKB-UniRule"/>
</dbReference>
<dbReference type="SFLD" id="SFLDG01061">
    <property type="entry name" value="methylthiotransferase"/>
    <property type="match status" value="1"/>
</dbReference>
<name>A1RXU0_THEPD</name>
<sequence>MARVYIETFGCWLNKGESNIMATLLKRRGHKVVESIENADVVILNTCAVRGDTETKIFRRLRELEELRQKRGFRLVVSGCLVNVRPKSILDVAPSASLVEPDAIEKIPEVVESEDKLLIVRQYKASRNVLPDYSGGAVHVVPIESGCLGSCAFCIEWVTRGTGVKSYPIDVIIENVRAAVSKGAREIFLTGQDVAAYGYDLGTNLYELVKRILEEVDGEYRVRLGMMEPMLLGRFLKNLLELFRDERLYRYFHIPAQSGDDKVLRLMRRKYTVEEYKGIVNTIRGSGWKFSIVTDIIVGFPGEGEAEFQNTLKFLREVMFDKVHVARYTFRPFTEGYVMSGVPEPVKKQRSRLASRVALEVAYEINRSYVGEEREVVVEGTSIRGDLVGRTIEYKPVVIKDQEARVGEIVRVKIVDATPVSLIGKVLA</sequence>
<dbReference type="SUPFAM" id="SSF102114">
    <property type="entry name" value="Radical SAM enzymes"/>
    <property type="match status" value="1"/>
</dbReference>
<dbReference type="GO" id="GO:0051539">
    <property type="term" value="F:4 iron, 4 sulfur cluster binding"/>
    <property type="evidence" value="ECO:0007669"/>
    <property type="project" value="UniProtKB-UniRule"/>
</dbReference>
<dbReference type="InterPro" id="IPR002792">
    <property type="entry name" value="TRAM_dom"/>
</dbReference>
<keyword evidence="4 11" id="KW-0808">Transferase</keyword>
<dbReference type="AlphaFoldDB" id="A1RXU0"/>
<dbReference type="InterPro" id="IPR006466">
    <property type="entry name" value="MiaB-like_arc_euk"/>
</dbReference>
<dbReference type="eggNOG" id="arCOG01358">
    <property type="taxonomic scope" value="Archaea"/>
</dbReference>
<dbReference type="EC" id="2.8.4.5" evidence="11"/>
<evidence type="ECO:0000259" key="12">
    <source>
        <dbReference type="PROSITE" id="PS50926"/>
    </source>
</evidence>
<evidence type="ECO:0000259" key="13">
    <source>
        <dbReference type="PROSITE" id="PS51449"/>
    </source>
</evidence>
<keyword evidence="6 11" id="KW-0819">tRNA processing</keyword>
<keyword evidence="7 11" id="KW-0479">Metal-binding</keyword>
<dbReference type="GO" id="GO:0046872">
    <property type="term" value="F:metal ion binding"/>
    <property type="evidence" value="ECO:0007669"/>
    <property type="project" value="UniProtKB-UniRule"/>
</dbReference>
<dbReference type="InterPro" id="IPR005839">
    <property type="entry name" value="Methylthiotransferase"/>
</dbReference>
<dbReference type="PROSITE" id="PS51918">
    <property type="entry name" value="RADICAL_SAM"/>
    <property type="match status" value="1"/>
</dbReference>
<dbReference type="SFLD" id="SFLDS00029">
    <property type="entry name" value="Radical_SAM"/>
    <property type="match status" value="1"/>
</dbReference>
<dbReference type="EnsemblBacteria" id="ABL78020">
    <property type="protein sequence ID" value="ABL78020"/>
    <property type="gene ID" value="Tpen_0616"/>
</dbReference>
<dbReference type="PANTHER" id="PTHR11918">
    <property type="entry name" value="RADICAL SAM PROTEINS"/>
    <property type="match status" value="1"/>
</dbReference>
<evidence type="ECO:0000313" key="15">
    <source>
        <dbReference type="EMBL" id="ABL78020.1"/>
    </source>
</evidence>
<comment type="similarity">
    <text evidence="2 11">Belongs to the methylthiotransferase family. CDKAL1 subfamily.</text>
</comment>
<dbReference type="Pfam" id="PF00919">
    <property type="entry name" value="UPF0004"/>
    <property type="match status" value="1"/>
</dbReference>
<dbReference type="KEGG" id="tpe:Tpen_0616"/>
<dbReference type="PROSITE" id="PS50926">
    <property type="entry name" value="TRAM"/>
    <property type="match status" value="1"/>
</dbReference>
<dbReference type="GeneID" id="4601322"/>
<feature type="domain" description="TRAM" evidence="12">
    <location>
        <begin position="367"/>
        <end position="428"/>
    </location>
</feature>
<dbReference type="Pfam" id="PF01938">
    <property type="entry name" value="TRAM"/>
    <property type="match status" value="1"/>
</dbReference>
<dbReference type="CDD" id="cd01335">
    <property type="entry name" value="Radical_SAM"/>
    <property type="match status" value="1"/>
</dbReference>
<dbReference type="STRING" id="368408.Tpen_0616"/>
<evidence type="ECO:0000313" key="16">
    <source>
        <dbReference type="Proteomes" id="UP000000641"/>
    </source>
</evidence>
<evidence type="ECO:0000256" key="6">
    <source>
        <dbReference type="ARBA" id="ARBA00022694"/>
    </source>
</evidence>
<evidence type="ECO:0000256" key="9">
    <source>
        <dbReference type="ARBA" id="ARBA00023014"/>
    </source>
</evidence>
<dbReference type="Gene3D" id="3.40.50.12160">
    <property type="entry name" value="Methylthiotransferase, N-terminal domain"/>
    <property type="match status" value="1"/>
</dbReference>
<reference evidence="16" key="1">
    <citation type="journal article" date="2008" name="J. Bacteriol.">
        <title>Genome sequence of Thermofilum pendens reveals an exceptional loss of biosynthetic pathways without genome reduction.</title>
        <authorList>
            <person name="Anderson I."/>
            <person name="Rodriguez J."/>
            <person name="Susanti D."/>
            <person name="Porat I."/>
            <person name="Reich C."/>
            <person name="Ulrich L.E."/>
            <person name="Elkins J.G."/>
            <person name="Mavromatis K."/>
            <person name="Lykidis A."/>
            <person name="Kim E."/>
            <person name="Thompson L.S."/>
            <person name="Nolan M."/>
            <person name="Land M."/>
            <person name="Copeland A."/>
            <person name="Lapidus A."/>
            <person name="Lucas S."/>
            <person name="Detter C."/>
            <person name="Zhulin I.B."/>
            <person name="Olsen G.J."/>
            <person name="Whitman W."/>
            <person name="Mukhopadhyay B."/>
            <person name="Bristow J."/>
            <person name="Kyrpides N."/>
        </authorList>
    </citation>
    <scope>NUCLEOTIDE SEQUENCE [LARGE SCALE GENOMIC DNA]</scope>
    <source>
        <strain evidence="16">DSM 2475 / Hrk 5</strain>
    </source>
</reference>
<keyword evidence="9 11" id="KW-0411">Iron-sulfur</keyword>
<dbReference type="SFLD" id="SFLDG01082">
    <property type="entry name" value="B12-binding_domain_containing"/>
    <property type="match status" value="1"/>
</dbReference>
<keyword evidence="16" id="KW-1185">Reference proteome</keyword>
<dbReference type="InterPro" id="IPR058240">
    <property type="entry name" value="rSAM_sf"/>
</dbReference>